<dbReference type="Pfam" id="PF03597">
    <property type="entry name" value="FixS"/>
    <property type="match status" value="1"/>
</dbReference>
<comment type="caution">
    <text evidence="1">The sequence shown here is derived from an EMBL/GenBank/DDBJ whole genome shotgun (WGS) entry which is preliminary data.</text>
</comment>
<reference evidence="1 2" key="1">
    <citation type="submission" date="2019-12" db="EMBL/GenBank/DDBJ databases">
        <authorList>
            <person name="Zhao J."/>
        </authorList>
    </citation>
    <scope>NUCLEOTIDE SEQUENCE [LARGE SCALE GENOMIC DNA]</scope>
    <source>
        <strain evidence="1 2">S-15</strain>
    </source>
</reference>
<dbReference type="Proteomes" id="UP000470771">
    <property type="component" value="Unassembled WGS sequence"/>
</dbReference>
<sequence length="63" mass="7128">MNVLIILIIVSLTVAIGFLVAFVWSVKAGQYDDDYTPSVRMLFDDKPKETNSVNQKQPDKLNQ</sequence>
<organism evidence="1 2">
    <name type="scientific">Acidiluteibacter ferrifornacis</name>
    <dbReference type="NCBI Taxonomy" id="2692424"/>
    <lineage>
        <taxon>Bacteria</taxon>
        <taxon>Pseudomonadati</taxon>
        <taxon>Bacteroidota</taxon>
        <taxon>Flavobacteriia</taxon>
        <taxon>Flavobacteriales</taxon>
        <taxon>Cryomorphaceae</taxon>
        <taxon>Acidiluteibacter</taxon>
    </lineage>
</organism>
<gene>
    <name evidence="1" type="primary">ccoS</name>
    <name evidence="1" type="ORF">GQN54_13395</name>
</gene>
<keyword evidence="2" id="KW-1185">Reference proteome</keyword>
<dbReference type="PANTHER" id="PTHR41532:SF1">
    <property type="entry name" value="FIXS PROTEIN"/>
    <property type="match status" value="1"/>
</dbReference>
<evidence type="ECO:0000313" key="1">
    <source>
        <dbReference type="EMBL" id="NBG67118.1"/>
    </source>
</evidence>
<protein>
    <submittedName>
        <fullName evidence="1">Cbb3-type cytochrome oxidase assembly protein CcoS</fullName>
    </submittedName>
</protein>
<accession>A0A6N9NK91</accession>
<name>A0A6N9NK91_9FLAO</name>
<proteinExistence type="predicted"/>
<dbReference type="InterPro" id="IPR004714">
    <property type="entry name" value="Cyt_oxidase_maturation_cbb3"/>
</dbReference>
<dbReference type="AlphaFoldDB" id="A0A6N9NK91"/>
<dbReference type="NCBIfam" id="TIGR00847">
    <property type="entry name" value="ccoS"/>
    <property type="match status" value="1"/>
</dbReference>
<evidence type="ECO:0000313" key="2">
    <source>
        <dbReference type="Proteomes" id="UP000470771"/>
    </source>
</evidence>
<dbReference type="RefSeq" id="WP_160634065.1">
    <property type="nucleotide sequence ID" value="NZ_WWNE01000012.1"/>
</dbReference>
<dbReference type="PANTHER" id="PTHR41532">
    <property type="entry name" value="FIXS PROTEIN"/>
    <property type="match status" value="1"/>
</dbReference>
<dbReference type="EMBL" id="WWNE01000012">
    <property type="protein sequence ID" value="NBG67118.1"/>
    <property type="molecule type" value="Genomic_DNA"/>
</dbReference>